<name>A0A8J8NR91_HALGN</name>
<keyword evidence="9" id="KW-1185">Reference proteome</keyword>
<keyword evidence="3 6" id="KW-1133">Transmembrane helix</keyword>
<evidence type="ECO:0000256" key="6">
    <source>
        <dbReference type="SAM" id="Phobius"/>
    </source>
</evidence>
<evidence type="ECO:0000256" key="4">
    <source>
        <dbReference type="ARBA" id="ARBA00023136"/>
    </source>
</evidence>
<evidence type="ECO:0000259" key="7">
    <source>
        <dbReference type="Pfam" id="PF09335"/>
    </source>
</evidence>
<dbReference type="Pfam" id="PF09335">
    <property type="entry name" value="VTT_dom"/>
    <property type="match status" value="1"/>
</dbReference>
<comment type="caution">
    <text evidence="8">The sequence shown here is derived from an EMBL/GenBank/DDBJ whole genome shotgun (WGS) entry which is preliminary data.</text>
</comment>
<proteinExistence type="inferred from homology"/>
<dbReference type="GO" id="GO:0016020">
    <property type="term" value="C:membrane"/>
    <property type="evidence" value="ECO:0007669"/>
    <property type="project" value="UniProtKB-SubCell"/>
</dbReference>
<evidence type="ECO:0000256" key="5">
    <source>
        <dbReference type="ARBA" id="ARBA00025797"/>
    </source>
</evidence>
<dbReference type="EMBL" id="RRYP01008652">
    <property type="protein sequence ID" value="TNV79633.1"/>
    <property type="molecule type" value="Genomic_DNA"/>
</dbReference>
<keyword evidence="2 6" id="KW-0812">Transmembrane</keyword>
<reference evidence="8" key="1">
    <citation type="submission" date="2019-06" db="EMBL/GenBank/DDBJ databases">
        <authorList>
            <person name="Zheng W."/>
        </authorList>
    </citation>
    <scope>NUCLEOTIDE SEQUENCE</scope>
    <source>
        <strain evidence="8">QDHG01</strain>
    </source>
</reference>
<feature type="transmembrane region" description="Helical" evidence="6">
    <location>
        <begin position="127"/>
        <end position="148"/>
    </location>
</feature>
<feature type="transmembrane region" description="Helical" evidence="6">
    <location>
        <begin position="175"/>
        <end position="192"/>
    </location>
</feature>
<evidence type="ECO:0000256" key="1">
    <source>
        <dbReference type="ARBA" id="ARBA00004141"/>
    </source>
</evidence>
<sequence>MSKSNVSKKEVLVEVEEEKPIQLEATDQRNTRILIVLFLSACTFMFLVLYNFPSLTQDEKVKLFRFPRGADDLRLINSVIQRYVTDHYYHVLLAFCSLYILLQTFAIPGPIFLSILSGALFGGVQGFILVGLCATTGACLCYTMSLVLGKGLVQKCFSKRLVQFQTQLDKNRDDLIYYLLFLRVTPLLPNWFINISSPILNVPLSKFALATFIGLMPMNVVHVKTGLMLNDLQQVGGIDLKTVAFLFGIGFLALLPTFFKKRLEKKFE</sequence>
<dbReference type="PANTHER" id="PTHR43220">
    <property type="match status" value="1"/>
</dbReference>
<dbReference type="GO" id="GO:0000045">
    <property type="term" value="P:autophagosome assembly"/>
    <property type="evidence" value="ECO:0007669"/>
    <property type="project" value="TreeGrafter"/>
</dbReference>
<dbReference type="AlphaFoldDB" id="A0A8J8NR91"/>
<gene>
    <name evidence="8" type="ORF">FGO68_gene2592</name>
</gene>
<organism evidence="8 9">
    <name type="scientific">Halteria grandinella</name>
    <dbReference type="NCBI Taxonomy" id="5974"/>
    <lineage>
        <taxon>Eukaryota</taxon>
        <taxon>Sar</taxon>
        <taxon>Alveolata</taxon>
        <taxon>Ciliophora</taxon>
        <taxon>Intramacronucleata</taxon>
        <taxon>Spirotrichea</taxon>
        <taxon>Stichotrichia</taxon>
        <taxon>Sporadotrichida</taxon>
        <taxon>Halteriidae</taxon>
        <taxon>Halteria</taxon>
    </lineage>
</organism>
<dbReference type="PANTHER" id="PTHR43220:SF18">
    <property type="entry name" value="TRANSMEMBRANE PROTEIN 41B"/>
    <property type="match status" value="1"/>
</dbReference>
<feature type="transmembrane region" description="Helical" evidence="6">
    <location>
        <begin position="33"/>
        <end position="52"/>
    </location>
</feature>
<feature type="transmembrane region" description="Helical" evidence="6">
    <location>
        <begin position="242"/>
        <end position="259"/>
    </location>
</feature>
<dbReference type="InterPro" id="IPR032816">
    <property type="entry name" value="VTT_dom"/>
</dbReference>
<dbReference type="OrthoDB" id="3364966at2759"/>
<protein>
    <recommendedName>
        <fullName evidence="7">VTT domain-containing protein</fullName>
    </recommendedName>
</protein>
<dbReference type="Proteomes" id="UP000785679">
    <property type="component" value="Unassembled WGS sequence"/>
</dbReference>
<evidence type="ECO:0000256" key="2">
    <source>
        <dbReference type="ARBA" id="ARBA00022692"/>
    </source>
</evidence>
<feature type="transmembrane region" description="Helical" evidence="6">
    <location>
        <begin position="88"/>
        <end position="115"/>
    </location>
</feature>
<comment type="similarity">
    <text evidence="5">Belongs to the TMEM41 family.</text>
</comment>
<keyword evidence="4 6" id="KW-0472">Membrane</keyword>
<evidence type="ECO:0000313" key="8">
    <source>
        <dbReference type="EMBL" id="TNV79633.1"/>
    </source>
</evidence>
<evidence type="ECO:0000313" key="9">
    <source>
        <dbReference type="Proteomes" id="UP000785679"/>
    </source>
</evidence>
<accession>A0A8J8NR91</accession>
<comment type="subcellular location">
    <subcellularLocation>
        <location evidence="1">Membrane</location>
        <topology evidence="1">Multi-pass membrane protein</topology>
    </subcellularLocation>
</comment>
<dbReference type="InterPro" id="IPR045014">
    <property type="entry name" value="TM41A/B"/>
</dbReference>
<feature type="transmembrane region" description="Helical" evidence="6">
    <location>
        <begin position="204"/>
        <end position="222"/>
    </location>
</feature>
<feature type="domain" description="VTT" evidence="7">
    <location>
        <begin position="107"/>
        <end position="226"/>
    </location>
</feature>
<evidence type="ECO:0000256" key="3">
    <source>
        <dbReference type="ARBA" id="ARBA00022989"/>
    </source>
</evidence>